<keyword evidence="3" id="KW-1185">Reference proteome</keyword>
<evidence type="ECO:0000313" key="3">
    <source>
        <dbReference type="Proteomes" id="UP000215450"/>
    </source>
</evidence>
<evidence type="ECO:0000313" key="1">
    <source>
        <dbReference type="EMBL" id="SMQ12315.1"/>
    </source>
</evidence>
<protein>
    <submittedName>
        <fullName evidence="1">Uncharacterized protein</fullName>
    </submittedName>
</protein>
<dbReference type="Proteomes" id="UP000215450">
    <property type="component" value="Unassembled WGS sequence"/>
</dbReference>
<dbReference type="STRING" id="1522312.GCA_900177895_00925"/>
<proteinExistence type="predicted"/>
<reference evidence="1" key="1">
    <citation type="submission" date="2017-05" db="EMBL/GenBank/DDBJ databases">
        <authorList>
            <person name="Song R."/>
            <person name="Chenine A.L."/>
            <person name="Ruprecht R.M."/>
        </authorList>
    </citation>
    <scope>NUCLEOTIDE SEQUENCE</scope>
    <source>
        <strain evidence="1">Kingella_eburonensis</strain>
    </source>
</reference>
<name>A0A238HEZ6_9NEIS</name>
<dbReference type="EMBL" id="FXUV01000019">
    <property type="protein sequence ID" value="SMQ12315.1"/>
    <property type="molecule type" value="Genomic_DNA"/>
</dbReference>
<organism evidence="1">
    <name type="scientific">Kingella negevensis</name>
    <dbReference type="NCBI Taxonomy" id="1522312"/>
    <lineage>
        <taxon>Bacteria</taxon>
        <taxon>Pseudomonadati</taxon>
        <taxon>Pseudomonadota</taxon>
        <taxon>Betaproteobacteria</taxon>
        <taxon>Neisseriales</taxon>
        <taxon>Neisseriaceae</taxon>
        <taxon>Kingella</taxon>
    </lineage>
</organism>
<gene>
    <name evidence="1" type="ORF">KEBURONENSIS_00198</name>
</gene>
<dbReference type="AlphaFoldDB" id="A0A238HEZ6"/>
<reference evidence="2 3" key="2">
    <citation type="submission" date="2017-06" db="EMBL/GenBank/DDBJ databases">
        <authorList>
            <person name="Kim H.J."/>
            <person name="Triplett B.A."/>
        </authorList>
    </citation>
    <scope>NUCLEOTIDE SEQUENCE [LARGE SCALE GENOMIC DNA]</scope>
    <source>
        <strain evidence="2">Kingella_eburonensis</strain>
    </source>
</reference>
<accession>A0A238HEZ6</accession>
<sequence length="147" mass="17087">MCRDDMESLGEWECKLANQRIDIPLTVLNETQFVKTPEVLQTHMIDVNCFAMTRKNAQEIASAWCIVGLGNDGEVFKKLRELNKKYVGTGRYTVNYFCDNAVRMKGLYEVLLQWLPVDEVNKLIEDYVIRTQEAHHQLYGGRPWAKE</sequence>
<dbReference type="EMBL" id="FXUV02000021">
    <property type="protein sequence ID" value="SNB67519.1"/>
    <property type="molecule type" value="Genomic_DNA"/>
</dbReference>
<evidence type="ECO:0000313" key="2">
    <source>
        <dbReference type="EMBL" id="SNB67519.1"/>
    </source>
</evidence>